<name>A0A1I2LNF3_9GAMM</name>
<organism evidence="1 2">
    <name type="scientific">Neptunomonas qingdaonensis</name>
    <dbReference type="NCBI Taxonomy" id="1045558"/>
    <lineage>
        <taxon>Bacteria</taxon>
        <taxon>Pseudomonadati</taxon>
        <taxon>Pseudomonadota</taxon>
        <taxon>Gammaproteobacteria</taxon>
        <taxon>Oceanospirillales</taxon>
        <taxon>Oceanospirillaceae</taxon>
        <taxon>Neptunomonas</taxon>
    </lineage>
</organism>
<dbReference type="AlphaFoldDB" id="A0A1I2LNF3"/>
<keyword evidence="2" id="KW-1185">Reference proteome</keyword>
<evidence type="ECO:0000313" key="1">
    <source>
        <dbReference type="EMBL" id="SFF79969.1"/>
    </source>
</evidence>
<dbReference type="Proteomes" id="UP000198623">
    <property type="component" value="Unassembled WGS sequence"/>
</dbReference>
<proteinExistence type="predicted"/>
<sequence>MVPNLLFQPVNTGLKVLFASKSYLAIIFTLNNMLQYIYR</sequence>
<dbReference type="EMBL" id="FOOU01000001">
    <property type="protein sequence ID" value="SFF79969.1"/>
    <property type="molecule type" value="Genomic_DNA"/>
</dbReference>
<reference evidence="2" key="1">
    <citation type="submission" date="2016-10" db="EMBL/GenBank/DDBJ databases">
        <authorList>
            <person name="Varghese N."/>
            <person name="Submissions S."/>
        </authorList>
    </citation>
    <scope>NUCLEOTIDE SEQUENCE [LARGE SCALE GENOMIC DNA]</scope>
    <source>
        <strain evidence="2">CGMCC 1.10971</strain>
    </source>
</reference>
<evidence type="ECO:0000313" key="2">
    <source>
        <dbReference type="Proteomes" id="UP000198623"/>
    </source>
</evidence>
<protein>
    <submittedName>
        <fullName evidence="1">Uncharacterized protein</fullName>
    </submittedName>
</protein>
<accession>A0A1I2LNF3</accession>
<gene>
    <name evidence="1" type="ORF">SAMN05216175_101103</name>
</gene>